<sequence>MFKIGEFSQLTRVSVRMLRHYDEIGLLQPQEVNASTGYRMYSADQIQVMNRIHLLKELGFSLSEIKGLMNNIGDSGMLLALLENRKRSVKESIEHEKNKLQRIETLIKRMEREGYALSQEISIKSIPAYRMLSLRDVIAQYNEEGKLWDELNRFVAEQRIKCVPPTYAVYHDPGYKESDVDVELMMHFQGEATESDRIKIRELEAVPEMAVAFHKGPFEEMSEAYRALGIWMSESGYRISGNTRAIYHKGPWSESDPAEYLTEIQIPVSKG</sequence>
<evidence type="ECO:0000256" key="5">
    <source>
        <dbReference type="SAM" id="Coils"/>
    </source>
</evidence>
<proteinExistence type="predicted"/>
<feature type="coiled-coil region" evidence="5">
    <location>
        <begin position="79"/>
        <end position="113"/>
    </location>
</feature>
<dbReference type="OrthoDB" id="9773308at2"/>
<gene>
    <name evidence="7" type="ORF">PSTEL_13670</name>
</gene>
<evidence type="ECO:0000313" key="7">
    <source>
        <dbReference type="EMBL" id="AIQ63980.1"/>
    </source>
</evidence>
<name>A0A089LV33_9BACL</name>
<dbReference type="GO" id="GO:0003677">
    <property type="term" value="F:DNA binding"/>
    <property type="evidence" value="ECO:0007669"/>
    <property type="project" value="UniProtKB-KW"/>
</dbReference>
<feature type="domain" description="HTH merR-type" evidence="6">
    <location>
        <begin position="1"/>
        <end position="71"/>
    </location>
</feature>
<evidence type="ECO:0000256" key="4">
    <source>
        <dbReference type="ARBA" id="ARBA00023163"/>
    </source>
</evidence>
<dbReference type="CDD" id="cd01107">
    <property type="entry name" value="HTH_BmrR"/>
    <property type="match status" value="1"/>
</dbReference>
<organism evidence="7 8">
    <name type="scientific">Paenibacillus stellifer</name>
    <dbReference type="NCBI Taxonomy" id="169760"/>
    <lineage>
        <taxon>Bacteria</taxon>
        <taxon>Bacillati</taxon>
        <taxon>Bacillota</taxon>
        <taxon>Bacilli</taxon>
        <taxon>Bacillales</taxon>
        <taxon>Paenibacillaceae</taxon>
        <taxon>Paenibacillus</taxon>
    </lineage>
</organism>
<dbReference type="HOGENOM" id="CLU_065103_2_2_9"/>
<reference evidence="7 8" key="1">
    <citation type="submission" date="2014-08" db="EMBL/GenBank/DDBJ databases">
        <title>Comparative genomics of the Paenibacillus odorifer group.</title>
        <authorList>
            <person name="den Bakker H.C."/>
            <person name="Tsai Y.-C."/>
            <person name="Martin N."/>
            <person name="Korlach J."/>
            <person name="Wiedmann M."/>
        </authorList>
    </citation>
    <scope>NUCLEOTIDE SEQUENCE [LARGE SCALE GENOMIC DNA]</scope>
    <source>
        <strain evidence="7 8">DSM 14472</strain>
    </source>
</reference>
<dbReference type="Proteomes" id="UP000029507">
    <property type="component" value="Chromosome"/>
</dbReference>
<dbReference type="Gene3D" id="3.20.80.10">
    <property type="entry name" value="Regulatory factor, effector binding domain"/>
    <property type="match status" value="1"/>
</dbReference>
<evidence type="ECO:0000256" key="3">
    <source>
        <dbReference type="ARBA" id="ARBA00023125"/>
    </source>
</evidence>
<dbReference type="SUPFAM" id="SSF55136">
    <property type="entry name" value="Probable bacterial effector-binding domain"/>
    <property type="match status" value="1"/>
</dbReference>
<dbReference type="EMBL" id="CP009286">
    <property type="protein sequence ID" value="AIQ63980.1"/>
    <property type="molecule type" value="Genomic_DNA"/>
</dbReference>
<dbReference type="InterPro" id="IPR010499">
    <property type="entry name" value="AraC_E-bd"/>
</dbReference>
<dbReference type="PANTHER" id="PTHR30204">
    <property type="entry name" value="REDOX-CYCLING DRUG-SENSING TRANSCRIPTIONAL ACTIVATOR SOXR"/>
    <property type="match status" value="1"/>
</dbReference>
<dbReference type="SUPFAM" id="SSF46955">
    <property type="entry name" value="Putative DNA-binding domain"/>
    <property type="match status" value="1"/>
</dbReference>
<dbReference type="SMART" id="SM00422">
    <property type="entry name" value="HTH_MERR"/>
    <property type="match status" value="1"/>
</dbReference>
<dbReference type="GO" id="GO:0003700">
    <property type="term" value="F:DNA-binding transcription factor activity"/>
    <property type="evidence" value="ECO:0007669"/>
    <property type="project" value="InterPro"/>
</dbReference>
<accession>A0A089LV33</accession>
<dbReference type="AlphaFoldDB" id="A0A089LV33"/>
<protein>
    <submittedName>
        <fullName evidence="7">Transcriptional regulator</fullName>
    </submittedName>
</protein>
<dbReference type="InterPro" id="IPR011256">
    <property type="entry name" value="Reg_factor_effector_dom_sf"/>
</dbReference>
<dbReference type="Pfam" id="PF06445">
    <property type="entry name" value="GyrI-like"/>
    <property type="match status" value="1"/>
</dbReference>
<evidence type="ECO:0000313" key="8">
    <source>
        <dbReference type="Proteomes" id="UP000029507"/>
    </source>
</evidence>
<dbReference type="PROSITE" id="PS50937">
    <property type="entry name" value="HTH_MERR_2"/>
    <property type="match status" value="1"/>
</dbReference>
<evidence type="ECO:0000259" key="6">
    <source>
        <dbReference type="PROSITE" id="PS50937"/>
    </source>
</evidence>
<dbReference type="STRING" id="169760.PSTEL_13670"/>
<dbReference type="Pfam" id="PF13411">
    <property type="entry name" value="MerR_1"/>
    <property type="match status" value="1"/>
</dbReference>
<dbReference type="PANTHER" id="PTHR30204:SF69">
    <property type="entry name" value="MERR-FAMILY TRANSCRIPTIONAL REGULATOR"/>
    <property type="match status" value="1"/>
</dbReference>
<dbReference type="InterPro" id="IPR009061">
    <property type="entry name" value="DNA-bd_dom_put_sf"/>
</dbReference>
<dbReference type="RefSeq" id="WP_038695903.1">
    <property type="nucleotide sequence ID" value="NZ_CP009286.1"/>
</dbReference>
<dbReference type="KEGG" id="pste:PSTEL_13670"/>
<evidence type="ECO:0000256" key="1">
    <source>
        <dbReference type="ARBA" id="ARBA00022491"/>
    </source>
</evidence>
<dbReference type="Gene3D" id="1.10.1660.10">
    <property type="match status" value="1"/>
</dbReference>
<dbReference type="InterPro" id="IPR029442">
    <property type="entry name" value="GyrI-like"/>
</dbReference>
<dbReference type="InterPro" id="IPR047057">
    <property type="entry name" value="MerR_fam"/>
</dbReference>
<keyword evidence="5" id="KW-0175">Coiled coil</keyword>
<keyword evidence="3" id="KW-0238">DNA-binding</keyword>
<keyword evidence="2" id="KW-0805">Transcription regulation</keyword>
<dbReference type="SMART" id="SM00871">
    <property type="entry name" value="AraC_E_bind"/>
    <property type="match status" value="1"/>
</dbReference>
<dbReference type="PROSITE" id="PS00552">
    <property type="entry name" value="HTH_MERR_1"/>
    <property type="match status" value="1"/>
</dbReference>
<keyword evidence="8" id="KW-1185">Reference proteome</keyword>
<evidence type="ECO:0000256" key="2">
    <source>
        <dbReference type="ARBA" id="ARBA00023015"/>
    </source>
</evidence>
<dbReference type="InterPro" id="IPR000551">
    <property type="entry name" value="MerR-type_HTH_dom"/>
</dbReference>
<keyword evidence="4" id="KW-0804">Transcription</keyword>
<keyword evidence="1" id="KW-0678">Repressor</keyword>